<gene>
    <name evidence="1" type="ORF">TorRG33x02_353700</name>
</gene>
<dbReference type="Proteomes" id="UP000237000">
    <property type="component" value="Unassembled WGS sequence"/>
</dbReference>
<organism evidence="1 2">
    <name type="scientific">Trema orientale</name>
    <name type="common">Charcoal tree</name>
    <name type="synonym">Celtis orientalis</name>
    <dbReference type="NCBI Taxonomy" id="63057"/>
    <lineage>
        <taxon>Eukaryota</taxon>
        <taxon>Viridiplantae</taxon>
        <taxon>Streptophyta</taxon>
        <taxon>Embryophyta</taxon>
        <taxon>Tracheophyta</taxon>
        <taxon>Spermatophyta</taxon>
        <taxon>Magnoliopsida</taxon>
        <taxon>eudicotyledons</taxon>
        <taxon>Gunneridae</taxon>
        <taxon>Pentapetalae</taxon>
        <taxon>rosids</taxon>
        <taxon>fabids</taxon>
        <taxon>Rosales</taxon>
        <taxon>Cannabaceae</taxon>
        <taxon>Trema</taxon>
    </lineage>
</organism>
<dbReference type="InParanoid" id="A0A2P5ACH8"/>
<protein>
    <submittedName>
        <fullName evidence="1">Uncharacterized protein</fullName>
    </submittedName>
</protein>
<evidence type="ECO:0000313" key="1">
    <source>
        <dbReference type="EMBL" id="PON34237.1"/>
    </source>
</evidence>
<keyword evidence="2" id="KW-1185">Reference proteome</keyword>
<comment type="caution">
    <text evidence="1">The sequence shown here is derived from an EMBL/GenBank/DDBJ whole genome shotgun (WGS) entry which is preliminary data.</text>
</comment>
<dbReference type="AlphaFoldDB" id="A0A2P5ACH8"/>
<proteinExistence type="predicted"/>
<evidence type="ECO:0000313" key="2">
    <source>
        <dbReference type="Proteomes" id="UP000237000"/>
    </source>
</evidence>
<name>A0A2P5ACH8_TREOI</name>
<reference evidence="2" key="1">
    <citation type="submission" date="2016-06" db="EMBL/GenBank/DDBJ databases">
        <title>Parallel loss of symbiosis genes in relatives of nitrogen-fixing non-legume Parasponia.</title>
        <authorList>
            <person name="Van Velzen R."/>
            <person name="Holmer R."/>
            <person name="Bu F."/>
            <person name="Rutten L."/>
            <person name="Van Zeijl A."/>
            <person name="Liu W."/>
            <person name="Santuari L."/>
            <person name="Cao Q."/>
            <person name="Sharma T."/>
            <person name="Shen D."/>
            <person name="Roswanjaya Y."/>
            <person name="Wardhani T."/>
            <person name="Kalhor M.S."/>
            <person name="Jansen J."/>
            <person name="Van den Hoogen J."/>
            <person name="Gungor B."/>
            <person name="Hartog M."/>
            <person name="Hontelez J."/>
            <person name="Verver J."/>
            <person name="Yang W.-C."/>
            <person name="Schijlen E."/>
            <person name="Repin R."/>
            <person name="Schilthuizen M."/>
            <person name="Schranz E."/>
            <person name="Heidstra R."/>
            <person name="Miyata K."/>
            <person name="Fedorova E."/>
            <person name="Kohlen W."/>
            <person name="Bisseling T."/>
            <person name="Smit S."/>
            <person name="Geurts R."/>
        </authorList>
    </citation>
    <scope>NUCLEOTIDE SEQUENCE [LARGE SCALE GENOMIC DNA]</scope>
    <source>
        <strain evidence="2">cv. RG33-2</strain>
    </source>
</reference>
<sequence length="130" mass="15172">MREKRKKTREKIRLVRRLRATIMKEKTKKRIFSGFSEYKSRIGYYSERKRKITKGTTGFSHIVEATTTCNKVGSWVGVTLLFSLFLNCFTKSTVLMIEGGERKEVRIKNWEYTRTWLGAEAAASMFVGPF</sequence>
<dbReference type="EMBL" id="JXTC01000950">
    <property type="protein sequence ID" value="PON34237.1"/>
    <property type="molecule type" value="Genomic_DNA"/>
</dbReference>
<accession>A0A2P5ACH8</accession>